<accession>A0A917IA71</accession>
<dbReference type="NCBIfam" id="TIGR01399">
    <property type="entry name" value="hrcV"/>
    <property type="match status" value="1"/>
</dbReference>
<dbReference type="Proteomes" id="UP000603912">
    <property type="component" value="Unassembled WGS sequence"/>
</dbReference>
<dbReference type="GO" id="GO:0005886">
    <property type="term" value="C:plasma membrane"/>
    <property type="evidence" value="ECO:0007669"/>
    <property type="project" value="TreeGrafter"/>
</dbReference>
<dbReference type="RefSeq" id="WP_188519937.1">
    <property type="nucleotide sequence ID" value="NZ_BMES01000003.1"/>
</dbReference>
<protein>
    <submittedName>
        <fullName evidence="3">EscV/YscV/HrcV family type III secretion system export apparatus protein</fullName>
    </submittedName>
</protein>
<dbReference type="InterPro" id="IPR006302">
    <property type="entry name" value="T3SS_HrcV"/>
</dbReference>
<feature type="transmembrane region" description="Helical" evidence="2">
    <location>
        <begin position="73"/>
        <end position="93"/>
    </location>
</feature>
<keyword evidence="2" id="KW-0812">Transmembrane</keyword>
<dbReference type="EMBL" id="BMES01000003">
    <property type="protein sequence ID" value="GGH32118.1"/>
    <property type="molecule type" value="Genomic_DNA"/>
</dbReference>
<dbReference type="InterPro" id="IPR042196">
    <property type="entry name" value="FHIPEP_4"/>
</dbReference>
<evidence type="ECO:0000313" key="3">
    <source>
        <dbReference type="EMBL" id="GGH32118.1"/>
    </source>
</evidence>
<evidence type="ECO:0000313" key="4">
    <source>
        <dbReference type="Proteomes" id="UP000603912"/>
    </source>
</evidence>
<keyword evidence="2" id="KW-1133">Transmembrane helix</keyword>
<feature type="transmembrane region" description="Helical" evidence="2">
    <location>
        <begin position="113"/>
        <end position="132"/>
    </location>
</feature>
<sequence length="698" mass="74745">MMAFLTRTLHRMRGRQDVALIAILLTAVLVMIIPMPTLMLDVLIGLNITMTMVILMVALYIERPTSFSTFPAVILIATTFRLSISISTTRTILTEADGGDIVATFGNFVTGGNLVVGLVIFLIITIVQFVVITKGAERVAEVAARFVLDALPGRQMSIDAELRAGDIDPAEARERRRNLDKENQFFGAMDGAMKFVKGDAIAGLLIVVVNLVGGIAIGAFQKGMPLGQAASTYSLLTIGDGLVAQIPALLLALCAGAIVTRVTTEGGADLGGDIAAELAGSQRSIGAAGVVVSAIGLVPGFPALLFFAFGGVLIWVAWFMPGKAPGRRSGASRGRTADGATDAEPTPSADSHPHERLAIRLGANAFGRLDGRAFAQARDARMDACRRRLGVQTPRFGIELADELPPDTVKVLFDGVALFAEAVAADATVLEGDAAILDAAGAPRRPLARGWRRPHGFWVDSAEAARLIDAGLRLISFEDLLAHAGVEHLKAQSALTLGFEEAHALFAELRTSHPRLAEQAGNAVPMPRMLDVMRRLAGEQVPLVPAQTFFEALAEWGQRETDAAVLAEHVRRAMRRQICDQIADASRVLPAYVVEPGLEQQLRESLRMTESGVFLMMSSRLSNTLLEQIETIVRPEDPAAPPPVVVTAVDLRRHLAHYLRSHDVGFAVLSFQEIAPEFTCQPVGTLVAEPRGELRSVA</sequence>
<dbReference type="GO" id="GO:0009306">
    <property type="term" value="P:protein secretion"/>
    <property type="evidence" value="ECO:0007669"/>
    <property type="project" value="InterPro"/>
</dbReference>
<reference evidence="3" key="1">
    <citation type="journal article" date="2014" name="Int. J. Syst. Evol. Microbiol.">
        <title>Complete genome sequence of Corynebacterium casei LMG S-19264T (=DSM 44701T), isolated from a smear-ripened cheese.</title>
        <authorList>
            <consortium name="US DOE Joint Genome Institute (JGI-PGF)"/>
            <person name="Walter F."/>
            <person name="Albersmeier A."/>
            <person name="Kalinowski J."/>
            <person name="Ruckert C."/>
        </authorList>
    </citation>
    <scope>NUCLEOTIDE SEQUENCE</scope>
    <source>
        <strain evidence="3">CGMCC 1.12214</strain>
    </source>
</reference>
<evidence type="ECO:0000256" key="2">
    <source>
        <dbReference type="SAM" id="Phobius"/>
    </source>
</evidence>
<dbReference type="InterPro" id="IPR042193">
    <property type="entry name" value="FHIPEP_3"/>
</dbReference>
<evidence type="ECO:0000256" key="1">
    <source>
        <dbReference type="SAM" id="MobiDB-lite"/>
    </source>
</evidence>
<keyword evidence="4" id="KW-1185">Reference proteome</keyword>
<dbReference type="PANTHER" id="PTHR30161">
    <property type="entry name" value="FLAGELLAR EXPORT PROTEIN, MEMBRANE FLHA SUBUNIT-RELATED"/>
    <property type="match status" value="1"/>
</dbReference>
<feature type="compositionally biased region" description="Low complexity" evidence="1">
    <location>
        <begin position="327"/>
        <end position="340"/>
    </location>
</feature>
<dbReference type="AlphaFoldDB" id="A0A917IA71"/>
<feature type="transmembrane region" description="Helical" evidence="2">
    <location>
        <begin position="42"/>
        <end position="61"/>
    </location>
</feature>
<dbReference type="PANTHER" id="PTHR30161:SF2">
    <property type="entry name" value="INVASION PROTEIN INVA"/>
    <property type="match status" value="1"/>
</dbReference>
<dbReference type="Gene3D" id="3.40.50.12790">
    <property type="entry name" value="FHIPEP family, domain 4"/>
    <property type="match status" value="1"/>
</dbReference>
<dbReference type="PIRSF" id="PIRSF005419">
    <property type="entry name" value="FlhA"/>
    <property type="match status" value="1"/>
</dbReference>
<feature type="transmembrane region" description="Helical" evidence="2">
    <location>
        <begin position="285"/>
        <end position="318"/>
    </location>
</feature>
<dbReference type="Pfam" id="PF00771">
    <property type="entry name" value="FHIPEP"/>
    <property type="match status" value="1"/>
</dbReference>
<reference evidence="3" key="2">
    <citation type="submission" date="2020-09" db="EMBL/GenBank/DDBJ databases">
        <authorList>
            <person name="Sun Q."/>
            <person name="Zhou Y."/>
        </authorList>
    </citation>
    <scope>NUCLEOTIDE SEQUENCE</scope>
    <source>
        <strain evidence="3">CGMCC 1.12214</strain>
    </source>
</reference>
<dbReference type="PRINTS" id="PR00949">
    <property type="entry name" value="TYPE3IMAPROT"/>
</dbReference>
<keyword evidence="2" id="KW-0472">Membrane</keyword>
<feature type="transmembrane region" description="Helical" evidence="2">
    <location>
        <begin position="241"/>
        <end position="264"/>
    </location>
</feature>
<organism evidence="3 4">
    <name type="scientific">Alsobacter metallidurans</name>
    <dbReference type="NCBI Taxonomy" id="340221"/>
    <lineage>
        <taxon>Bacteria</taxon>
        <taxon>Pseudomonadati</taxon>
        <taxon>Pseudomonadota</taxon>
        <taxon>Alphaproteobacteria</taxon>
        <taxon>Hyphomicrobiales</taxon>
        <taxon>Alsobacteraceae</taxon>
        <taxon>Alsobacter</taxon>
    </lineage>
</organism>
<proteinExistence type="predicted"/>
<feature type="transmembrane region" description="Helical" evidence="2">
    <location>
        <begin position="18"/>
        <end position="36"/>
    </location>
</feature>
<comment type="caution">
    <text evidence="3">The sequence shown here is derived from an EMBL/GenBank/DDBJ whole genome shotgun (WGS) entry which is preliminary data.</text>
</comment>
<feature type="region of interest" description="Disordered" evidence="1">
    <location>
        <begin position="326"/>
        <end position="354"/>
    </location>
</feature>
<dbReference type="InterPro" id="IPR001712">
    <property type="entry name" value="T3SS_FHIPEP"/>
</dbReference>
<dbReference type="Gene3D" id="1.10.8.540">
    <property type="entry name" value="FHIPEP family, domain 3"/>
    <property type="match status" value="1"/>
</dbReference>
<name>A0A917IA71_9HYPH</name>
<feature type="transmembrane region" description="Helical" evidence="2">
    <location>
        <begin position="200"/>
        <end position="221"/>
    </location>
</feature>
<gene>
    <name evidence="3" type="primary">bcrD</name>
    <name evidence="3" type="ORF">GCM10007036_43750</name>
</gene>